<dbReference type="STRING" id="551996.SAMN05192573_103213"/>
<dbReference type="EMBL" id="FNCG01000003">
    <property type="protein sequence ID" value="SDG36642.1"/>
    <property type="molecule type" value="Genomic_DNA"/>
</dbReference>
<evidence type="ECO:0000256" key="2">
    <source>
        <dbReference type="ARBA" id="ARBA00023125"/>
    </source>
</evidence>
<dbReference type="RefSeq" id="WP_090527495.1">
    <property type="nucleotide sequence ID" value="NZ_FNCG01000003.1"/>
</dbReference>
<dbReference type="PANTHER" id="PTHR43280">
    <property type="entry name" value="ARAC-FAMILY TRANSCRIPTIONAL REGULATOR"/>
    <property type="match status" value="1"/>
</dbReference>
<evidence type="ECO:0000313" key="4">
    <source>
        <dbReference type="EMBL" id="SDG36642.1"/>
    </source>
</evidence>
<dbReference type="SUPFAM" id="SSF46689">
    <property type="entry name" value="Homeodomain-like"/>
    <property type="match status" value="2"/>
</dbReference>
<keyword evidence="1" id="KW-0805">Transcription regulation</keyword>
<evidence type="ECO:0000313" key="5">
    <source>
        <dbReference type="Proteomes" id="UP000199705"/>
    </source>
</evidence>
<dbReference type="OrthoDB" id="9813413at2"/>
<dbReference type="AlphaFoldDB" id="A0A1G7TNF9"/>
<accession>A0A1G7TNF9</accession>
<evidence type="ECO:0000256" key="1">
    <source>
        <dbReference type="ARBA" id="ARBA00023015"/>
    </source>
</evidence>
<dbReference type="SUPFAM" id="SSF51215">
    <property type="entry name" value="Regulatory protein AraC"/>
    <property type="match status" value="1"/>
</dbReference>
<keyword evidence="5" id="KW-1185">Reference proteome</keyword>
<dbReference type="InterPro" id="IPR003313">
    <property type="entry name" value="AraC-bd"/>
</dbReference>
<dbReference type="SMART" id="SM00342">
    <property type="entry name" value="HTH_ARAC"/>
    <property type="match status" value="1"/>
</dbReference>
<dbReference type="Gene3D" id="1.10.10.60">
    <property type="entry name" value="Homeodomain-like"/>
    <property type="match status" value="2"/>
</dbReference>
<organism evidence="4 5">
    <name type="scientific">Mucilaginibacter gossypii</name>
    <dbReference type="NCBI Taxonomy" id="551996"/>
    <lineage>
        <taxon>Bacteria</taxon>
        <taxon>Pseudomonadati</taxon>
        <taxon>Bacteroidota</taxon>
        <taxon>Sphingobacteriia</taxon>
        <taxon>Sphingobacteriales</taxon>
        <taxon>Sphingobacteriaceae</taxon>
        <taxon>Mucilaginibacter</taxon>
    </lineage>
</organism>
<dbReference type="InterPro" id="IPR018060">
    <property type="entry name" value="HTH_AraC"/>
</dbReference>
<dbReference type="Gene3D" id="2.60.120.280">
    <property type="entry name" value="Regulatory protein AraC"/>
    <property type="match status" value="1"/>
</dbReference>
<dbReference type="CDD" id="cd06986">
    <property type="entry name" value="cupin_MmsR-like_N"/>
    <property type="match status" value="1"/>
</dbReference>
<name>A0A1G7TNF9_9SPHI</name>
<dbReference type="Pfam" id="PF12833">
    <property type="entry name" value="HTH_18"/>
    <property type="match status" value="1"/>
</dbReference>
<dbReference type="PANTHER" id="PTHR43280:SF30">
    <property type="entry name" value="MMSAB OPERON REGULATORY PROTEIN"/>
    <property type="match status" value="1"/>
</dbReference>
<dbReference type="GO" id="GO:0043565">
    <property type="term" value="F:sequence-specific DNA binding"/>
    <property type="evidence" value="ECO:0007669"/>
    <property type="project" value="InterPro"/>
</dbReference>
<gene>
    <name evidence="4" type="ORF">SAMN05192573_103213</name>
</gene>
<protein>
    <submittedName>
        <fullName evidence="4">AraC-like ligand binding domain-containing protein</fullName>
    </submittedName>
</protein>
<sequence>MNTYSASYKKDGFEGQRAIVIPKTILQRFCEGNAAIQGAFITDIGYYPKAKFHRRERYTGAGQNILIYCVDGKGMVKIGTHTYEIKPGDFFVIPHGVKHFYETNETSPWTIYWCHFKGPQADAITEQIYVRDQSFRYSIEFDGDRIALFDKLYVFLEQGYSTENLTYVNLLLLQYLSSFLFRDKYYKTNLNTHSQPQDRSILFMQKNLDKTLSLAELAASVNLSVSHYSALFKKTTGFSPIDYFNHLKIQKACQYLQFTELRIREIAFRIGIDDPLYFSRLFNRTMGYGPKEYRKSRSPSIK</sequence>
<proteinExistence type="predicted"/>
<evidence type="ECO:0000256" key="3">
    <source>
        <dbReference type="ARBA" id="ARBA00023163"/>
    </source>
</evidence>
<keyword evidence="2" id="KW-0238">DNA-binding</keyword>
<dbReference type="InterPro" id="IPR037923">
    <property type="entry name" value="HTH-like"/>
</dbReference>
<dbReference type="InterPro" id="IPR009057">
    <property type="entry name" value="Homeodomain-like_sf"/>
</dbReference>
<dbReference type="GO" id="GO:0003700">
    <property type="term" value="F:DNA-binding transcription factor activity"/>
    <property type="evidence" value="ECO:0007669"/>
    <property type="project" value="InterPro"/>
</dbReference>
<keyword evidence="3" id="KW-0804">Transcription</keyword>
<reference evidence="5" key="1">
    <citation type="submission" date="2016-10" db="EMBL/GenBank/DDBJ databases">
        <authorList>
            <person name="Varghese N."/>
            <person name="Submissions S."/>
        </authorList>
    </citation>
    <scope>NUCLEOTIDE SEQUENCE [LARGE SCALE GENOMIC DNA]</scope>
    <source>
        <strain evidence="5">Gh-67</strain>
    </source>
</reference>
<dbReference type="Pfam" id="PF02311">
    <property type="entry name" value="AraC_binding"/>
    <property type="match status" value="1"/>
</dbReference>
<dbReference type="Proteomes" id="UP000199705">
    <property type="component" value="Unassembled WGS sequence"/>
</dbReference>
<dbReference type="PROSITE" id="PS01124">
    <property type="entry name" value="HTH_ARAC_FAMILY_2"/>
    <property type="match status" value="1"/>
</dbReference>